<feature type="non-terminal residue" evidence="1">
    <location>
        <position position="1"/>
    </location>
</feature>
<accession>A0A9P8EYA8</accession>
<proteinExistence type="predicted"/>
<comment type="caution">
    <text evidence="1">The sequence shown here is derived from an EMBL/GenBank/DDBJ whole genome shotgun (WGS) entry which is preliminary data.</text>
</comment>
<gene>
    <name evidence="1" type="ORF">KCU76_g775</name>
</gene>
<reference evidence="1" key="1">
    <citation type="journal article" date="2021" name="J Fungi (Basel)">
        <title>Virulence traits and population genomics of the black yeast Aureobasidium melanogenum.</title>
        <authorList>
            <person name="Cernosa A."/>
            <person name="Sun X."/>
            <person name="Gostincar C."/>
            <person name="Fang C."/>
            <person name="Gunde-Cimerman N."/>
            <person name="Song Z."/>
        </authorList>
    </citation>
    <scope>NUCLEOTIDE SEQUENCE</scope>
    <source>
        <strain evidence="1">EXF-9911</strain>
    </source>
</reference>
<name>A0A9P8EYA8_AURME</name>
<dbReference type="AlphaFoldDB" id="A0A9P8EYA8"/>
<reference evidence="1" key="2">
    <citation type="submission" date="2021-08" db="EMBL/GenBank/DDBJ databases">
        <authorList>
            <person name="Gostincar C."/>
            <person name="Sun X."/>
            <person name="Song Z."/>
            <person name="Gunde-Cimerman N."/>
        </authorList>
    </citation>
    <scope>NUCLEOTIDE SEQUENCE</scope>
    <source>
        <strain evidence="1">EXF-9911</strain>
    </source>
</reference>
<protein>
    <submittedName>
        <fullName evidence="1">Uncharacterized protein</fullName>
    </submittedName>
</protein>
<dbReference type="Proteomes" id="UP000779574">
    <property type="component" value="Unassembled WGS sequence"/>
</dbReference>
<organism evidence="1 2">
    <name type="scientific">Aureobasidium melanogenum</name>
    <name type="common">Aureobasidium pullulans var. melanogenum</name>
    <dbReference type="NCBI Taxonomy" id="46634"/>
    <lineage>
        <taxon>Eukaryota</taxon>
        <taxon>Fungi</taxon>
        <taxon>Dikarya</taxon>
        <taxon>Ascomycota</taxon>
        <taxon>Pezizomycotina</taxon>
        <taxon>Dothideomycetes</taxon>
        <taxon>Dothideomycetidae</taxon>
        <taxon>Dothideales</taxon>
        <taxon>Saccotheciaceae</taxon>
        <taxon>Aureobasidium</taxon>
    </lineage>
</organism>
<dbReference type="EMBL" id="JAHFXF010000016">
    <property type="protein sequence ID" value="KAG9700431.1"/>
    <property type="molecule type" value="Genomic_DNA"/>
</dbReference>
<evidence type="ECO:0000313" key="2">
    <source>
        <dbReference type="Proteomes" id="UP000779574"/>
    </source>
</evidence>
<evidence type="ECO:0000313" key="1">
    <source>
        <dbReference type="EMBL" id="KAG9700431.1"/>
    </source>
</evidence>
<sequence>MLLNANTKRCSSQEYKVEPTKAHVLGEAPSSIGLYSSDGHEREERRDGAEYIPWQPKGHKWIALHLFHDHSSKFHVDTTTILLNLLSQTGDDARKAVSAITITNYVKATSTPCINLLPDCRNIQKINTIGGPPAPGQRPCRRRTRDYPFAPTAPASHVILVVHHANLLSFD</sequence>